<dbReference type="InterPro" id="IPR003400">
    <property type="entry name" value="ExbD"/>
</dbReference>
<organism evidence="9 10">
    <name type="scientific">Neptuniibacter pectenicola</name>
    <dbReference type="NCBI Taxonomy" id="1806669"/>
    <lineage>
        <taxon>Bacteria</taxon>
        <taxon>Pseudomonadati</taxon>
        <taxon>Pseudomonadota</taxon>
        <taxon>Gammaproteobacteria</taxon>
        <taxon>Oceanospirillales</taxon>
        <taxon>Oceanospirillaceae</taxon>
        <taxon>Neptuniibacter</taxon>
    </lineage>
</organism>
<evidence type="ECO:0000256" key="3">
    <source>
        <dbReference type="ARBA" id="ARBA00022475"/>
    </source>
</evidence>
<name>A0ABU9TPM4_9GAMM</name>
<keyword evidence="4 7" id="KW-0812">Transmembrane</keyword>
<keyword evidence="3" id="KW-1003">Cell membrane</keyword>
<keyword evidence="7" id="KW-0653">Protein transport</keyword>
<dbReference type="Proteomes" id="UP001449225">
    <property type="component" value="Unassembled WGS sequence"/>
</dbReference>
<comment type="similarity">
    <text evidence="2 7">Belongs to the ExbD/TolR family.</text>
</comment>
<dbReference type="PANTHER" id="PTHR30558:SF3">
    <property type="entry name" value="BIOPOLYMER TRANSPORT PROTEIN EXBD-RELATED"/>
    <property type="match status" value="1"/>
</dbReference>
<evidence type="ECO:0000256" key="5">
    <source>
        <dbReference type="ARBA" id="ARBA00022989"/>
    </source>
</evidence>
<evidence type="ECO:0000256" key="2">
    <source>
        <dbReference type="ARBA" id="ARBA00005811"/>
    </source>
</evidence>
<protein>
    <submittedName>
        <fullName evidence="9">Biopolymer transporter ExbD</fullName>
    </submittedName>
</protein>
<dbReference type="RefSeq" id="WP_067984144.1">
    <property type="nucleotide sequence ID" value="NZ_CAXBCE010000015.1"/>
</dbReference>
<evidence type="ECO:0000313" key="9">
    <source>
        <dbReference type="EMBL" id="MEM5535670.1"/>
    </source>
</evidence>
<evidence type="ECO:0000256" key="1">
    <source>
        <dbReference type="ARBA" id="ARBA00004162"/>
    </source>
</evidence>
<evidence type="ECO:0000256" key="7">
    <source>
        <dbReference type="RuleBase" id="RU003879"/>
    </source>
</evidence>
<dbReference type="EMBL" id="JBBMRA010000003">
    <property type="protein sequence ID" value="MEM5535670.1"/>
    <property type="molecule type" value="Genomic_DNA"/>
</dbReference>
<evidence type="ECO:0000256" key="6">
    <source>
        <dbReference type="ARBA" id="ARBA00023136"/>
    </source>
</evidence>
<dbReference type="Gene3D" id="3.30.420.270">
    <property type="match status" value="1"/>
</dbReference>
<keyword evidence="7" id="KW-0813">Transport</keyword>
<evidence type="ECO:0000256" key="4">
    <source>
        <dbReference type="ARBA" id="ARBA00022692"/>
    </source>
</evidence>
<keyword evidence="6 8" id="KW-0472">Membrane</keyword>
<keyword evidence="5 8" id="KW-1133">Transmembrane helix</keyword>
<evidence type="ECO:0000313" key="10">
    <source>
        <dbReference type="Proteomes" id="UP001449225"/>
    </source>
</evidence>
<accession>A0ABU9TPM4</accession>
<comment type="subcellular location">
    <subcellularLocation>
        <location evidence="1">Cell membrane</location>
        <topology evidence="1">Single-pass membrane protein</topology>
    </subcellularLocation>
    <subcellularLocation>
        <location evidence="7">Cell membrane</location>
        <topology evidence="7">Single-pass type II membrane protein</topology>
    </subcellularLocation>
</comment>
<evidence type="ECO:0000256" key="8">
    <source>
        <dbReference type="SAM" id="Phobius"/>
    </source>
</evidence>
<comment type="caution">
    <text evidence="9">The sequence shown here is derived from an EMBL/GenBank/DDBJ whole genome shotgun (WGS) entry which is preliminary data.</text>
</comment>
<keyword evidence="10" id="KW-1185">Reference proteome</keyword>
<proteinExistence type="inferred from homology"/>
<reference evidence="9 10" key="1">
    <citation type="submission" date="2024-03" db="EMBL/GenBank/DDBJ databases">
        <title>Community enrichment and isolation of bacterial strains for fucoidan degradation.</title>
        <authorList>
            <person name="Sichert A."/>
        </authorList>
    </citation>
    <scope>NUCLEOTIDE SEQUENCE [LARGE SCALE GENOMIC DNA]</scope>
    <source>
        <strain evidence="9 10">AS76</strain>
    </source>
</reference>
<dbReference type="PANTHER" id="PTHR30558">
    <property type="entry name" value="EXBD MEMBRANE COMPONENT OF PMF-DRIVEN MACROMOLECULE IMPORT SYSTEM"/>
    <property type="match status" value="1"/>
</dbReference>
<gene>
    <name evidence="9" type="ORF">WNY58_04615</name>
</gene>
<dbReference type="Pfam" id="PF02472">
    <property type="entry name" value="ExbD"/>
    <property type="match status" value="1"/>
</dbReference>
<sequence length="133" mass="14853">MHYKSPVQQHAILNLTPLIDIVFLLLVFFMLTAHFVDEKQIALQLPNADSATDLSVESIITVSVDVAGIYYINGEAVHAHALRERLTVEYGKNPKLILQLKADQQVSYRHVVHLLDDARLVGIANIDIVTESP</sequence>
<feature type="transmembrane region" description="Helical" evidence="8">
    <location>
        <begin position="12"/>
        <end position="36"/>
    </location>
</feature>